<name>A0A0F9GQM8_9ZZZZ</name>
<accession>A0A0F9GQM8</accession>
<sequence length="254" mass="28977">MILDNTKKFKGVGYVCFIDVLGFSNDILKNWKRETSNPLDKILSVKKRIPGFTHNGNDDDSNSTILANYTCRVNTISDSFTICFGFKDDMGLWDLAFGLDVILKNLLYVWSTFIRNGYTIRGAIDYGDIYWDENELIGPALINAYRFESEVARTSRVVVSSNLNKKLKDLFNTQRSTIVDSLRGKFRKDIDGYIIVDPKILYTSEAEQKSLVDCLKKMRDDAPIGIVREKYNPLISMLDDNTKEVLNAEDVGNY</sequence>
<protein>
    <recommendedName>
        <fullName evidence="2">Guanylate cyclase domain-containing protein</fullName>
    </recommendedName>
</protein>
<dbReference type="EMBL" id="LAZR01027541">
    <property type="protein sequence ID" value="KKL65407.1"/>
    <property type="molecule type" value="Genomic_DNA"/>
</dbReference>
<organism evidence="1">
    <name type="scientific">marine sediment metagenome</name>
    <dbReference type="NCBI Taxonomy" id="412755"/>
    <lineage>
        <taxon>unclassified sequences</taxon>
        <taxon>metagenomes</taxon>
        <taxon>ecological metagenomes</taxon>
    </lineage>
</organism>
<evidence type="ECO:0000313" key="1">
    <source>
        <dbReference type="EMBL" id="KKL65407.1"/>
    </source>
</evidence>
<evidence type="ECO:0008006" key="2">
    <source>
        <dbReference type="Google" id="ProtNLM"/>
    </source>
</evidence>
<proteinExistence type="predicted"/>
<gene>
    <name evidence="1" type="ORF">LCGC14_2155300</name>
</gene>
<dbReference type="AlphaFoldDB" id="A0A0F9GQM8"/>
<comment type="caution">
    <text evidence="1">The sequence shown here is derived from an EMBL/GenBank/DDBJ whole genome shotgun (WGS) entry which is preliminary data.</text>
</comment>
<reference evidence="1" key="1">
    <citation type="journal article" date="2015" name="Nature">
        <title>Complex archaea that bridge the gap between prokaryotes and eukaryotes.</title>
        <authorList>
            <person name="Spang A."/>
            <person name="Saw J.H."/>
            <person name="Jorgensen S.L."/>
            <person name="Zaremba-Niedzwiedzka K."/>
            <person name="Martijn J."/>
            <person name="Lind A.E."/>
            <person name="van Eijk R."/>
            <person name="Schleper C."/>
            <person name="Guy L."/>
            <person name="Ettema T.J."/>
        </authorList>
    </citation>
    <scope>NUCLEOTIDE SEQUENCE</scope>
</reference>